<accession>A0A5B9MSV3</accession>
<dbReference type="InterPro" id="IPR018253">
    <property type="entry name" value="DnaJ_domain_CS"/>
</dbReference>
<dbReference type="Pfam" id="PF00226">
    <property type="entry name" value="DnaJ"/>
    <property type="match status" value="1"/>
</dbReference>
<dbReference type="InterPro" id="IPR036869">
    <property type="entry name" value="J_dom_sf"/>
</dbReference>
<dbReference type="PANTHER" id="PTHR24074">
    <property type="entry name" value="CO-CHAPERONE PROTEIN DJLA"/>
    <property type="match status" value="1"/>
</dbReference>
<sequence length="145" mass="15733">MDHYKTLGVSRDATKEEIKESFRRCALDFHPDRHVQSSEVVRQRAILRFKQASAAYEVLIDDRKRADYDFSRRHGGGFGGWSGGVSPAASAGYAGRGYGGGSGGGYPRRSAGGGGSGLNVEYLFKFMTTRGFLLSLAFASFAVFC</sequence>
<dbReference type="PROSITE" id="PS00636">
    <property type="entry name" value="DNAJ_1"/>
    <property type="match status" value="1"/>
</dbReference>
<name>A0A5B9MSV3_CYMEN</name>
<organism evidence="2">
    <name type="scientific">Cymbidium ensifolium</name>
    <name type="common">Orchid</name>
    <name type="synonym">Epidendrum ensifolium</name>
    <dbReference type="NCBI Taxonomy" id="78740"/>
    <lineage>
        <taxon>Eukaryota</taxon>
        <taxon>Viridiplantae</taxon>
        <taxon>Streptophyta</taxon>
        <taxon>Embryophyta</taxon>
        <taxon>Tracheophyta</taxon>
        <taxon>Spermatophyta</taxon>
        <taxon>Magnoliopsida</taxon>
        <taxon>Liliopsida</taxon>
        <taxon>Asparagales</taxon>
        <taxon>Orchidaceae</taxon>
        <taxon>Epidendroideae</taxon>
        <taxon>Cymbidieae</taxon>
        <taxon>Cymbidiinae</taxon>
        <taxon>Cymbidium</taxon>
    </lineage>
</organism>
<dbReference type="InterPro" id="IPR001623">
    <property type="entry name" value="DnaJ_domain"/>
</dbReference>
<dbReference type="PROSITE" id="PS50076">
    <property type="entry name" value="DNAJ_2"/>
    <property type="match status" value="1"/>
</dbReference>
<feature type="domain" description="J" evidence="1">
    <location>
        <begin position="2"/>
        <end position="72"/>
    </location>
</feature>
<proteinExistence type="evidence at transcript level"/>
<reference evidence="2" key="1">
    <citation type="journal article" date="2015" name="PLoS ONE">
        <title>Digital Gene Expression Analysis Based on De Novo Transcriptome Assembly Reveals New Genes Associated with Floral Organ Differentiation of the Orchid Plant Cymbidium ensifolium.</title>
        <authorList>
            <person name="Yang F."/>
            <person name="Zhu G."/>
        </authorList>
    </citation>
    <scope>NUCLEOTIDE SEQUENCE</scope>
</reference>
<dbReference type="GO" id="GO:0005783">
    <property type="term" value="C:endoplasmic reticulum"/>
    <property type="evidence" value="ECO:0007669"/>
    <property type="project" value="UniProtKB-ARBA"/>
</dbReference>
<dbReference type="AlphaFoldDB" id="A0A5B9MSV3"/>
<dbReference type="EMBL" id="MK470659">
    <property type="protein sequence ID" value="QEG03136.1"/>
    <property type="molecule type" value="mRNA"/>
</dbReference>
<evidence type="ECO:0000313" key="2">
    <source>
        <dbReference type="EMBL" id="QEG03136.1"/>
    </source>
</evidence>
<dbReference type="CDD" id="cd06257">
    <property type="entry name" value="DnaJ"/>
    <property type="match status" value="1"/>
</dbReference>
<dbReference type="SMART" id="SM00271">
    <property type="entry name" value="DnaJ"/>
    <property type="match status" value="1"/>
</dbReference>
<dbReference type="Gene3D" id="1.10.287.110">
    <property type="entry name" value="DnaJ domain"/>
    <property type="match status" value="1"/>
</dbReference>
<protein>
    <submittedName>
        <fullName evidence="2">Chaperone protein DnaJ 72 isoform X1</fullName>
    </submittedName>
</protein>
<evidence type="ECO:0000259" key="1">
    <source>
        <dbReference type="PROSITE" id="PS50076"/>
    </source>
</evidence>
<dbReference type="SUPFAM" id="SSF46565">
    <property type="entry name" value="Chaperone J-domain"/>
    <property type="match status" value="1"/>
</dbReference>
<dbReference type="InterPro" id="IPR050817">
    <property type="entry name" value="DjlA_DnaK_co-chaperone"/>
</dbReference>
<dbReference type="PRINTS" id="PR00625">
    <property type="entry name" value="JDOMAIN"/>
</dbReference>